<evidence type="ECO:0000259" key="4">
    <source>
        <dbReference type="Pfam" id="PF00535"/>
    </source>
</evidence>
<keyword evidence="3 5" id="KW-0808">Transferase</keyword>
<evidence type="ECO:0000256" key="1">
    <source>
        <dbReference type="ARBA" id="ARBA00006739"/>
    </source>
</evidence>
<comment type="caution">
    <text evidence="5">The sequence shown here is derived from an EMBL/GenBank/DDBJ whole genome shotgun (WGS) entry which is preliminary data.</text>
</comment>
<feature type="domain" description="Glycosyltransferase 2-like" evidence="4">
    <location>
        <begin position="11"/>
        <end position="136"/>
    </location>
</feature>
<dbReference type="InterPro" id="IPR001173">
    <property type="entry name" value="Glyco_trans_2-like"/>
</dbReference>
<dbReference type="PANTHER" id="PTHR43685:SF5">
    <property type="entry name" value="GLYCOSYLTRANSFERASE EPSE-RELATED"/>
    <property type="match status" value="1"/>
</dbReference>
<dbReference type="Gene3D" id="3.90.550.10">
    <property type="entry name" value="Spore Coat Polysaccharide Biosynthesis Protein SpsA, Chain A"/>
    <property type="match status" value="1"/>
</dbReference>
<dbReference type="GO" id="GO:0016757">
    <property type="term" value="F:glycosyltransferase activity"/>
    <property type="evidence" value="ECO:0007669"/>
    <property type="project" value="UniProtKB-KW"/>
</dbReference>
<dbReference type="Proteomes" id="UP000600247">
    <property type="component" value="Unassembled WGS sequence"/>
</dbReference>
<keyword evidence="6" id="KW-1185">Reference proteome</keyword>
<dbReference type="InterPro" id="IPR050834">
    <property type="entry name" value="Glycosyltransf_2"/>
</dbReference>
<dbReference type="RefSeq" id="WP_188893111.1">
    <property type="nucleotide sequence ID" value="NZ_BMHY01000027.1"/>
</dbReference>
<evidence type="ECO:0000313" key="6">
    <source>
        <dbReference type="Proteomes" id="UP000600247"/>
    </source>
</evidence>
<keyword evidence="2" id="KW-0328">Glycosyltransferase</keyword>
<proteinExistence type="inferred from homology"/>
<evidence type="ECO:0000256" key="3">
    <source>
        <dbReference type="ARBA" id="ARBA00022679"/>
    </source>
</evidence>
<dbReference type="SUPFAM" id="SSF53448">
    <property type="entry name" value="Nucleotide-diphospho-sugar transferases"/>
    <property type="match status" value="1"/>
</dbReference>
<accession>A0A917HVT5</accession>
<dbReference type="PANTHER" id="PTHR43685">
    <property type="entry name" value="GLYCOSYLTRANSFERASE"/>
    <property type="match status" value="1"/>
</dbReference>
<evidence type="ECO:0000256" key="2">
    <source>
        <dbReference type="ARBA" id="ARBA00022676"/>
    </source>
</evidence>
<protein>
    <submittedName>
        <fullName evidence="5">Glycosyl transferase</fullName>
    </submittedName>
</protein>
<dbReference type="AlphaFoldDB" id="A0A917HVT5"/>
<dbReference type="Pfam" id="PF00535">
    <property type="entry name" value="Glycos_transf_2"/>
    <property type="match status" value="1"/>
</dbReference>
<dbReference type="EMBL" id="BMHY01000027">
    <property type="protein sequence ID" value="GGG91002.1"/>
    <property type="molecule type" value="Genomic_DNA"/>
</dbReference>
<sequence>MKNKNVPGVTIITSTIRPKFIHQIFQNYVRQKWAPKELIIVLNKNAIAIDPYLQLAQQYPGVTVLRQPQSKRLGACLNYAAARAKYPYIAKFDDDDYYAPSYIPEAMGLFAKKKADLVGKRTCFFYMPHRSLLLLRQMPVRPYSRCRKIAGATIMFHRRVFKKVKFSTKVRQGSDVRFVKASIRKGFRVFTTSPYNFAAIRRANRNSHTWKISDKRLLAAKKRLLLRTRNYKHHVNRSLDQLKGIQPYPIPVGVPDDLIYSRD</sequence>
<gene>
    <name evidence="5" type="ORF">GCM10010918_57580</name>
</gene>
<comment type="similarity">
    <text evidence="1">Belongs to the glycosyltransferase 2 family.</text>
</comment>
<reference evidence="5 6" key="1">
    <citation type="journal article" date="2014" name="Int. J. Syst. Evol. Microbiol.">
        <title>Complete genome sequence of Corynebacterium casei LMG S-19264T (=DSM 44701T), isolated from a smear-ripened cheese.</title>
        <authorList>
            <consortium name="US DOE Joint Genome Institute (JGI-PGF)"/>
            <person name="Walter F."/>
            <person name="Albersmeier A."/>
            <person name="Kalinowski J."/>
            <person name="Ruckert C."/>
        </authorList>
    </citation>
    <scope>NUCLEOTIDE SEQUENCE [LARGE SCALE GENOMIC DNA]</scope>
    <source>
        <strain evidence="5 6">CGMCC 1.15286</strain>
    </source>
</reference>
<name>A0A917HVT5_9BACL</name>
<dbReference type="CDD" id="cd00761">
    <property type="entry name" value="Glyco_tranf_GTA_type"/>
    <property type="match status" value="1"/>
</dbReference>
<evidence type="ECO:0000313" key="5">
    <source>
        <dbReference type="EMBL" id="GGG91002.1"/>
    </source>
</evidence>
<organism evidence="5 6">
    <name type="scientific">Paenibacillus radicis</name>
    <name type="common">ex Gao et al. 2016</name>
    <dbReference type="NCBI Taxonomy" id="1737354"/>
    <lineage>
        <taxon>Bacteria</taxon>
        <taxon>Bacillati</taxon>
        <taxon>Bacillota</taxon>
        <taxon>Bacilli</taxon>
        <taxon>Bacillales</taxon>
        <taxon>Paenibacillaceae</taxon>
        <taxon>Paenibacillus</taxon>
    </lineage>
</organism>
<dbReference type="InterPro" id="IPR029044">
    <property type="entry name" value="Nucleotide-diphossugar_trans"/>
</dbReference>